<keyword evidence="1" id="KW-1133">Transmembrane helix</keyword>
<feature type="transmembrane region" description="Helical" evidence="1">
    <location>
        <begin position="31"/>
        <end position="49"/>
    </location>
</feature>
<dbReference type="EMBL" id="MAPZ01000024">
    <property type="protein sequence ID" value="OBY10127.1"/>
    <property type="molecule type" value="Genomic_DNA"/>
</dbReference>
<gene>
    <name evidence="2" type="ORF">CP373A1_11540</name>
</gene>
<evidence type="ECO:0000256" key="1">
    <source>
        <dbReference type="SAM" id="Phobius"/>
    </source>
</evidence>
<dbReference type="Pfam" id="PF06691">
    <property type="entry name" value="DUF1189"/>
    <property type="match status" value="1"/>
</dbReference>
<organism evidence="2 3">
    <name type="scientific">Clostridium paraputrificum</name>
    <dbReference type="NCBI Taxonomy" id="29363"/>
    <lineage>
        <taxon>Bacteria</taxon>
        <taxon>Bacillati</taxon>
        <taxon>Bacillota</taxon>
        <taxon>Clostridia</taxon>
        <taxon>Eubacteriales</taxon>
        <taxon>Clostridiaceae</taxon>
        <taxon>Clostridium</taxon>
    </lineage>
</organism>
<sequence>MKNKSFFEKFKNSIYNIREFPQYIREGVGKAILYALILSIIVGGIKGITTTFTLSNDINLAIQTLEDDKYKFKIENGTLDLVTSPLKIENGNTLIYLDDNMDISQSEELKNITVHLDSYILILKDGIVTNSEVMLGFSQAKYGDFLGGMIITNDNIIETLSLSSKLIYVIIPIIAILETFMTLIMDALIIATMLLLTNFIFKLGLRFSQLFSLTIYAATLPAILILILNIIVPNVYLDSVRVLGTFLYSFIVLRNMRSEIDENMNIQ</sequence>
<keyword evidence="1" id="KW-0812">Transmembrane</keyword>
<feature type="transmembrane region" description="Helical" evidence="1">
    <location>
        <begin position="213"/>
        <end position="233"/>
    </location>
</feature>
<dbReference type="AlphaFoldDB" id="A0A174VIN7"/>
<dbReference type="GeneID" id="42776462"/>
<dbReference type="RefSeq" id="WP_027098636.1">
    <property type="nucleotide sequence ID" value="NZ_CABHIH010000004.1"/>
</dbReference>
<keyword evidence="1" id="KW-0472">Membrane</keyword>
<feature type="transmembrane region" description="Helical" evidence="1">
    <location>
        <begin position="168"/>
        <end position="201"/>
    </location>
</feature>
<accession>A0A174VIN7</accession>
<keyword evidence="3" id="KW-1185">Reference proteome</keyword>
<dbReference type="eggNOG" id="COG5521">
    <property type="taxonomic scope" value="Bacteria"/>
</dbReference>
<dbReference type="Proteomes" id="UP000092714">
    <property type="component" value="Unassembled WGS sequence"/>
</dbReference>
<protein>
    <recommendedName>
        <fullName evidence="4">DUF1189 domain-containing protein</fullName>
    </recommendedName>
</protein>
<reference evidence="2 3" key="1">
    <citation type="submission" date="2016-06" db="EMBL/GenBank/DDBJ databases">
        <authorList>
            <person name="Kjaerup R.B."/>
            <person name="Dalgaard T.S."/>
            <person name="Juul-Madsen H.R."/>
        </authorList>
    </citation>
    <scope>NUCLEOTIDE SEQUENCE [LARGE SCALE GENOMIC DNA]</scope>
    <source>
        <strain evidence="2 3">373-A1</strain>
    </source>
</reference>
<evidence type="ECO:0000313" key="2">
    <source>
        <dbReference type="EMBL" id="OBY10127.1"/>
    </source>
</evidence>
<proteinExistence type="predicted"/>
<comment type="caution">
    <text evidence="2">The sequence shown here is derived from an EMBL/GenBank/DDBJ whole genome shotgun (WGS) entry which is preliminary data.</text>
</comment>
<evidence type="ECO:0008006" key="4">
    <source>
        <dbReference type="Google" id="ProtNLM"/>
    </source>
</evidence>
<name>A0A174VIN7_9CLOT</name>
<dbReference type="InterPro" id="IPR009574">
    <property type="entry name" value="DUF1189"/>
</dbReference>
<evidence type="ECO:0000313" key="3">
    <source>
        <dbReference type="Proteomes" id="UP000092714"/>
    </source>
</evidence>